<dbReference type="Gene3D" id="1.20.140.10">
    <property type="entry name" value="Butyryl-CoA Dehydrogenase, subunit A, domain 3"/>
    <property type="match status" value="1"/>
</dbReference>
<dbReference type="SUPFAM" id="SSF56645">
    <property type="entry name" value="Acyl-CoA dehydrogenase NM domain-like"/>
    <property type="match status" value="1"/>
</dbReference>
<dbReference type="Gene3D" id="2.40.110.10">
    <property type="entry name" value="Butyryl-CoA Dehydrogenase, subunit A, domain 2"/>
    <property type="match status" value="1"/>
</dbReference>
<evidence type="ECO:0000313" key="1">
    <source>
        <dbReference type="EMBL" id="MBD1599307.1"/>
    </source>
</evidence>
<dbReference type="InterPro" id="IPR036250">
    <property type="entry name" value="AcylCo_DH-like_C"/>
</dbReference>
<dbReference type="SUPFAM" id="SSF47203">
    <property type="entry name" value="Acyl-CoA dehydrogenase C-terminal domain-like"/>
    <property type="match status" value="1"/>
</dbReference>
<dbReference type="InterPro" id="IPR046373">
    <property type="entry name" value="Acyl-CoA_Oxase/DH_mid-dom_sf"/>
</dbReference>
<name>A0ABR7Z1J2_9PSED</name>
<dbReference type="EMBL" id="JAAOCA010000012">
    <property type="protein sequence ID" value="MBD1599307.1"/>
    <property type="molecule type" value="Genomic_DNA"/>
</dbReference>
<dbReference type="RefSeq" id="WP_190420495.1">
    <property type="nucleotide sequence ID" value="NZ_JAAOCA010000012.1"/>
</dbReference>
<comment type="caution">
    <text evidence="1">The sequence shown here is derived from an EMBL/GenBank/DDBJ whole genome shotgun (WGS) entry which is preliminary data.</text>
</comment>
<reference evidence="1 2" key="1">
    <citation type="journal article" date="2020" name="Insects">
        <title>Bacteria Belonging to Pseudomonas typographi sp. nov. from the Bark Beetle Ips typographus Have Genomic Potential to Aid in the Host Ecology.</title>
        <authorList>
            <person name="Peral-Aranega E."/>
            <person name="Saati-Santamaria Z."/>
            <person name="Kolarik M."/>
            <person name="Rivas R."/>
            <person name="Garcia-Fraile P."/>
        </authorList>
    </citation>
    <scope>NUCLEOTIDE SEQUENCE [LARGE SCALE GENOMIC DNA]</scope>
    <source>
        <strain evidence="1 2">CA3A</strain>
    </source>
</reference>
<evidence type="ECO:0000313" key="2">
    <source>
        <dbReference type="Proteomes" id="UP000805841"/>
    </source>
</evidence>
<organism evidence="1 2">
    <name type="scientific">Pseudomonas typographi</name>
    <dbReference type="NCBI Taxonomy" id="2715964"/>
    <lineage>
        <taxon>Bacteria</taxon>
        <taxon>Pseudomonadati</taxon>
        <taxon>Pseudomonadota</taxon>
        <taxon>Gammaproteobacteria</taxon>
        <taxon>Pseudomonadales</taxon>
        <taxon>Pseudomonadaceae</taxon>
        <taxon>Pseudomonas</taxon>
    </lineage>
</organism>
<protein>
    <submittedName>
        <fullName evidence="1">Acyl-CoA dehydrogenase</fullName>
    </submittedName>
</protein>
<gene>
    <name evidence="1" type="ORF">HAQ05_11410</name>
</gene>
<sequence length="345" mass="37011">MASAPEHYAQLLQAFAERTHSLLALDQLGQVLRQSQRERLDQLPLPGGGATLQRWRTLAEMAGFDLALVKLFEGHTDALAILSELGAAALAGDGLWAVWAAEPPQARVTITGRARAGERVQLQGRKAWCSGARQVDQALITAWDEQQRPQLVAVVLAQPGVQVTGQGWQAVGMAPTASVEVLFDGAHGQLVGDPGQYLARPGFWHGGAGVAACWYGAAVTAGEYLRGHCVQRRDDPHADAHLGAVDAHLGAARAALQACAQWLDAHPVADARLPVQRLRAIVEHSVEGVLNHVGRALGATPFCRQARFARLFADLPVFIRQSHAERDLAGLGQLLCEQPSPEWSL</sequence>
<dbReference type="Proteomes" id="UP000805841">
    <property type="component" value="Unassembled WGS sequence"/>
</dbReference>
<accession>A0ABR7Z1J2</accession>
<proteinExistence type="predicted"/>
<keyword evidence="2" id="KW-1185">Reference proteome</keyword>
<dbReference type="InterPro" id="IPR009100">
    <property type="entry name" value="AcylCoA_DH/oxidase_NM_dom_sf"/>
</dbReference>